<dbReference type="Proteomes" id="UP000675653">
    <property type="component" value="Unassembled WGS sequence"/>
</dbReference>
<evidence type="ECO:0000313" key="1">
    <source>
        <dbReference type="EMBL" id="MBR7631399.1"/>
    </source>
</evidence>
<dbReference type="RefSeq" id="WP_212514789.1">
    <property type="nucleotide sequence ID" value="NZ_CAWQDX010000111.1"/>
</dbReference>
<name>A0ABS5GY98_9GAMM</name>
<dbReference type="EMBL" id="JAGRZL010000083">
    <property type="protein sequence ID" value="MBR7631399.1"/>
    <property type="molecule type" value="Genomic_DNA"/>
</dbReference>
<sequence>MLLALLAQDGIVRLPLEPGWFIKESGALRFDKVEETLAQRGWQVDSLQIHRSRFE</sequence>
<gene>
    <name evidence="1" type="ORF">KAT72_20955</name>
</gene>
<protein>
    <submittedName>
        <fullName evidence="1">Uncharacterized protein</fullName>
    </submittedName>
</protein>
<accession>A0ABS5GY98</accession>
<comment type="caution">
    <text evidence="1">The sequence shown here is derived from an EMBL/GenBank/DDBJ whole genome shotgun (WGS) entry which is preliminary data.</text>
</comment>
<organism evidence="1 2">
    <name type="scientific">Aeromonas popoffii</name>
    <dbReference type="NCBI Taxonomy" id="70856"/>
    <lineage>
        <taxon>Bacteria</taxon>
        <taxon>Pseudomonadati</taxon>
        <taxon>Pseudomonadota</taxon>
        <taxon>Gammaproteobacteria</taxon>
        <taxon>Aeromonadales</taxon>
        <taxon>Aeromonadaceae</taxon>
        <taxon>Aeromonas</taxon>
    </lineage>
</organism>
<evidence type="ECO:0000313" key="2">
    <source>
        <dbReference type="Proteomes" id="UP000675653"/>
    </source>
</evidence>
<reference evidence="1 2" key="1">
    <citation type="submission" date="2021-04" db="EMBL/GenBank/DDBJ databases">
        <title>Draft Genome of Aeromonas popoffii ID682, isolated from a natural water source in Idaho.</title>
        <authorList>
            <person name="Testerman T."/>
            <person name="Graf J."/>
        </authorList>
    </citation>
    <scope>NUCLEOTIDE SEQUENCE [LARGE SCALE GENOMIC DNA]</scope>
    <source>
        <strain evidence="1 2">ID682</strain>
    </source>
</reference>
<proteinExistence type="predicted"/>
<keyword evidence="2" id="KW-1185">Reference proteome</keyword>